<dbReference type="Gene3D" id="3.40.190.10">
    <property type="entry name" value="Periplasmic binding protein-like II"/>
    <property type="match status" value="1"/>
</dbReference>
<organism evidence="6 7">
    <name type="scientific">Trebonia kvetii</name>
    <dbReference type="NCBI Taxonomy" id="2480626"/>
    <lineage>
        <taxon>Bacteria</taxon>
        <taxon>Bacillati</taxon>
        <taxon>Actinomycetota</taxon>
        <taxon>Actinomycetes</taxon>
        <taxon>Streptosporangiales</taxon>
        <taxon>Treboniaceae</taxon>
        <taxon>Trebonia</taxon>
    </lineage>
</organism>
<dbReference type="InterPro" id="IPR006311">
    <property type="entry name" value="TAT_signal"/>
</dbReference>
<dbReference type="Proteomes" id="UP000460272">
    <property type="component" value="Unassembled WGS sequence"/>
</dbReference>
<dbReference type="InterPro" id="IPR030678">
    <property type="entry name" value="Peptide/Ni-bd"/>
</dbReference>
<dbReference type="GO" id="GO:0042597">
    <property type="term" value="C:periplasmic space"/>
    <property type="evidence" value="ECO:0007669"/>
    <property type="project" value="UniProtKB-ARBA"/>
</dbReference>
<dbReference type="PANTHER" id="PTHR30290:SF9">
    <property type="entry name" value="OLIGOPEPTIDE-BINDING PROTEIN APPA"/>
    <property type="match status" value="1"/>
</dbReference>
<keyword evidence="4" id="KW-0732">Signal</keyword>
<keyword evidence="3" id="KW-0813">Transport</keyword>
<dbReference type="Pfam" id="PF00496">
    <property type="entry name" value="SBP_bac_5"/>
    <property type="match status" value="1"/>
</dbReference>
<reference evidence="6 7" key="1">
    <citation type="submission" date="2018-11" db="EMBL/GenBank/DDBJ databases">
        <title>Trebonia kvetii gen.nov., sp.nov., a novel acidophilic actinobacterium, and proposal of the new actinobacterial family Treboniaceae fam. nov.</title>
        <authorList>
            <person name="Rapoport D."/>
            <person name="Sagova-Mareckova M."/>
            <person name="Sedlacek I."/>
            <person name="Provaznik J."/>
            <person name="Kralova S."/>
            <person name="Pavlinic D."/>
            <person name="Benes V."/>
            <person name="Kopecky J."/>
        </authorList>
    </citation>
    <scope>NUCLEOTIDE SEQUENCE [LARGE SCALE GENOMIC DNA]</scope>
    <source>
        <strain evidence="6 7">15Tr583</strain>
    </source>
</reference>
<evidence type="ECO:0000313" key="7">
    <source>
        <dbReference type="Proteomes" id="UP000460272"/>
    </source>
</evidence>
<evidence type="ECO:0000259" key="5">
    <source>
        <dbReference type="Pfam" id="PF00496"/>
    </source>
</evidence>
<dbReference type="RefSeq" id="WP_145860841.1">
    <property type="nucleotide sequence ID" value="NZ_RPFW01000009.1"/>
</dbReference>
<gene>
    <name evidence="6" type="ORF">EAS64_36800</name>
</gene>
<comment type="subcellular location">
    <subcellularLocation>
        <location evidence="1">Cell membrane</location>
        <topology evidence="1">Lipid-anchor</topology>
    </subcellularLocation>
</comment>
<dbReference type="EMBL" id="RPFW01000009">
    <property type="protein sequence ID" value="TVZ00221.1"/>
    <property type="molecule type" value="Genomic_DNA"/>
</dbReference>
<dbReference type="InterPro" id="IPR039424">
    <property type="entry name" value="SBP_5"/>
</dbReference>
<dbReference type="GO" id="GO:0043190">
    <property type="term" value="C:ATP-binding cassette (ABC) transporter complex"/>
    <property type="evidence" value="ECO:0007669"/>
    <property type="project" value="InterPro"/>
</dbReference>
<dbReference type="Gene3D" id="3.10.105.10">
    <property type="entry name" value="Dipeptide-binding Protein, Domain 3"/>
    <property type="match status" value="1"/>
</dbReference>
<evidence type="ECO:0000256" key="4">
    <source>
        <dbReference type="ARBA" id="ARBA00022729"/>
    </source>
</evidence>
<dbReference type="GO" id="GO:1904680">
    <property type="term" value="F:peptide transmembrane transporter activity"/>
    <property type="evidence" value="ECO:0007669"/>
    <property type="project" value="TreeGrafter"/>
</dbReference>
<evidence type="ECO:0000256" key="2">
    <source>
        <dbReference type="ARBA" id="ARBA00005695"/>
    </source>
</evidence>
<dbReference type="InterPro" id="IPR023765">
    <property type="entry name" value="SBP_5_CS"/>
</dbReference>
<evidence type="ECO:0000256" key="3">
    <source>
        <dbReference type="ARBA" id="ARBA00022448"/>
    </source>
</evidence>
<sequence>MNTPLSRRDLLRRGAGAAAIVSLAGLLDACRGGGSAPSASSTGTAGPGAAGKATGQPIKQLTVGLPATLSNLYPGQEAGIYNYYVAALTMEGLVYIDSTGATKPAIASSWSRPDAQTYVYTIRDDAKFTDGTLLTMEDVLYSLKMAMDAKASPNTASYFSGATVKQTGKNEITIKLSAANEAFEWVPSAADSLWIAPKAFWEKHKGQIGTAQALLVGTGPYRVTSFQPDSSVTLKASGTWWAGKPPVETIEINFIADDNARFLAQKSGSLDMAFGVPLGAMAQWQGLPGTRVLSVPDRSWAGLIFNLGVAPTSDVHVRRAIAHCIDRDAVVSELLRGQGQVATAISTPEQFAGVYTAQQATAKLAAVPQVGFSIEDAKAELAKSSVPHGFTTTLEYPNTGPQLGTAALSLAANLKQIGITLQVKEVALSQWLANLGAAKQPLRYMWYFNTTPDPAELVTYLLYNKPAANLAGYVNAQVDSLLGQAVTETDAAKRADLIIQAQQAAGADLPYLPLWWGKTLTAFSSSVGVRGYSSYTFESPWAASLYGAASA</sequence>
<proteinExistence type="inferred from homology"/>
<accession>A0A6P2BNX2</accession>
<feature type="domain" description="Solute-binding protein family 5" evidence="5">
    <location>
        <begin position="103"/>
        <end position="466"/>
    </location>
</feature>
<dbReference type="PROSITE" id="PS01040">
    <property type="entry name" value="SBP_BACTERIAL_5"/>
    <property type="match status" value="1"/>
</dbReference>
<comment type="caution">
    <text evidence="6">The sequence shown here is derived from an EMBL/GenBank/DDBJ whole genome shotgun (WGS) entry which is preliminary data.</text>
</comment>
<dbReference type="AlphaFoldDB" id="A0A6P2BNX2"/>
<keyword evidence="7" id="KW-1185">Reference proteome</keyword>
<dbReference type="PANTHER" id="PTHR30290">
    <property type="entry name" value="PERIPLASMIC BINDING COMPONENT OF ABC TRANSPORTER"/>
    <property type="match status" value="1"/>
</dbReference>
<evidence type="ECO:0000313" key="6">
    <source>
        <dbReference type="EMBL" id="TVZ00221.1"/>
    </source>
</evidence>
<evidence type="ECO:0000256" key="1">
    <source>
        <dbReference type="ARBA" id="ARBA00004193"/>
    </source>
</evidence>
<dbReference type="OrthoDB" id="5243526at2"/>
<protein>
    <submittedName>
        <fullName evidence="6">ABC transporter substrate-binding protein</fullName>
    </submittedName>
</protein>
<dbReference type="GO" id="GO:0015833">
    <property type="term" value="P:peptide transport"/>
    <property type="evidence" value="ECO:0007669"/>
    <property type="project" value="TreeGrafter"/>
</dbReference>
<name>A0A6P2BNX2_9ACTN</name>
<comment type="similarity">
    <text evidence="2">Belongs to the bacterial solute-binding protein 5 family.</text>
</comment>
<dbReference type="InterPro" id="IPR000914">
    <property type="entry name" value="SBP_5_dom"/>
</dbReference>
<dbReference type="PIRSF" id="PIRSF002741">
    <property type="entry name" value="MppA"/>
    <property type="match status" value="1"/>
</dbReference>
<dbReference type="PROSITE" id="PS51318">
    <property type="entry name" value="TAT"/>
    <property type="match status" value="1"/>
</dbReference>
<dbReference type="SUPFAM" id="SSF53850">
    <property type="entry name" value="Periplasmic binding protein-like II"/>
    <property type="match status" value="1"/>
</dbReference>
<dbReference type="CDD" id="cd00995">
    <property type="entry name" value="PBP2_NikA_DppA_OppA_like"/>
    <property type="match status" value="1"/>
</dbReference>